<evidence type="ECO:0000259" key="1">
    <source>
        <dbReference type="PROSITE" id="PS51787"/>
    </source>
</evidence>
<sequence>MVHELEELPLLPLNTVLFPYAQLQMHVSEERHRQMVRACVEYDRPFGIVLIRPGSDQVQSEPYLVGTAVRIMAVHTYEDGQMDVQVQGERRFRVRELDESRPYLVARVEPLIELEIDETPESEALFFKAREDCQLLVQRRFEQQGFSVRVEFPPDPVALSFTIANLLAIENLEKQRLLETTDTLERLQSLIPIIETQMLENPRPSYARLTGTDLTSWIHPN</sequence>
<dbReference type="SUPFAM" id="SSF88697">
    <property type="entry name" value="PUA domain-like"/>
    <property type="match status" value="1"/>
</dbReference>
<protein>
    <submittedName>
        <fullName evidence="2">LON peptidase substrate-binding domain-containing protein</fullName>
    </submittedName>
</protein>
<proteinExistence type="predicted"/>
<dbReference type="PANTHER" id="PTHR46732">
    <property type="entry name" value="ATP-DEPENDENT PROTEASE LA (LON) DOMAIN PROTEIN"/>
    <property type="match status" value="1"/>
</dbReference>
<dbReference type="Gene3D" id="2.30.130.40">
    <property type="entry name" value="LON domain-like"/>
    <property type="match status" value="1"/>
</dbReference>
<comment type="caution">
    <text evidence="2">The sequence shown here is derived from an EMBL/GenBank/DDBJ whole genome shotgun (WGS) entry which is preliminary data.</text>
</comment>
<dbReference type="Proteomes" id="UP000727962">
    <property type="component" value="Unassembled WGS sequence"/>
</dbReference>
<dbReference type="InterPro" id="IPR046336">
    <property type="entry name" value="Lon_prtase_N_sf"/>
</dbReference>
<organism evidence="2 3">
    <name type="scientific">Fimbriimonas ginsengisoli</name>
    <dbReference type="NCBI Taxonomy" id="1005039"/>
    <lineage>
        <taxon>Bacteria</taxon>
        <taxon>Bacillati</taxon>
        <taxon>Armatimonadota</taxon>
        <taxon>Fimbriimonadia</taxon>
        <taxon>Fimbriimonadales</taxon>
        <taxon>Fimbriimonadaceae</taxon>
        <taxon>Fimbriimonas</taxon>
    </lineage>
</organism>
<dbReference type="InterPro" id="IPR015947">
    <property type="entry name" value="PUA-like_sf"/>
</dbReference>
<dbReference type="PANTHER" id="PTHR46732:SF8">
    <property type="entry name" value="ATP-DEPENDENT PROTEASE LA (LON) DOMAIN PROTEIN"/>
    <property type="match status" value="1"/>
</dbReference>
<dbReference type="AlphaFoldDB" id="A0A931PSX2"/>
<dbReference type="Pfam" id="PF02190">
    <property type="entry name" value="LON_substr_bdg"/>
    <property type="match status" value="1"/>
</dbReference>
<dbReference type="SMART" id="SM00464">
    <property type="entry name" value="LON"/>
    <property type="match status" value="1"/>
</dbReference>
<name>A0A931PSX2_FIMGI</name>
<accession>A0A931PSX2</accession>
<gene>
    <name evidence="2" type="ORF">HYR64_02080</name>
</gene>
<evidence type="ECO:0000313" key="2">
    <source>
        <dbReference type="EMBL" id="MBI1755878.1"/>
    </source>
</evidence>
<feature type="domain" description="Lon N-terminal" evidence="1">
    <location>
        <begin position="5"/>
        <end position="198"/>
    </location>
</feature>
<dbReference type="Gene3D" id="1.20.58.1480">
    <property type="match status" value="1"/>
</dbReference>
<dbReference type="EMBL" id="JACOSL010000014">
    <property type="protein sequence ID" value="MBI1755878.1"/>
    <property type="molecule type" value="Genomic_DNA"/>
</dbReference>
<dbReference type="InterPro" id="IPR003111">
    <property type="entry name" value="Lon_prtase_N"/>
</dbReference>
<evidence type="ECO:0000313" key="3">
    <source>
        <dbReference type="Proteomes" id="UP000727962"/>
    </source>
</evidence>
<dbReference type="PROSITE" id="PS51787">
    <property type="entry name" value="LON_N"/>
    <property type="match status" value="1"/>
</dbReference>
<reference evidence="2" key="1">
    <citation type="submission" date="2020-07" db="EMBL/GenBank/DDBJ databases">
        <title>Huge and variable diversity of episymbiotic CPR bacteria and DPANN archaea in groundwater ecosystems.</title>
        <authorList>
            <person name="He C.Y."/>
            <person name="Keren R."/>
            <person name="Whittaker M."/>
            <person name="Farag I.F."/>
            <person name="Doudna J."/>
            <person name="Cate J.H.D."/>
            <person name="Banfield J.F."/>
        </authorList>
    </citation>
    <scope>NUCLEOTIDE SEQUENCE</scope>
    <source>
        <strain evidence="2">NC_groundwater_17_Pr7_B-0.1um_64_12</strain>
    </source>
</reference>